<comment type="caution">
    <text evidence="1">The sequence shown here is derived from an EMBL/GenBank/DDBJ whole genome shotgun (WGS) entry which is preliminary data.</text>
</comment>
<organism evidence="1 2">
    <name type="scientific">Wuchereria bancrofti</name>
    <dbReference type="NCBI Taxonomy" id="6293"/>
    <lineage>
        <taxon>Eukaryota</taxon>
        <taxon>Metazoa</taxon>
        <taxon>Ecdysozoa</taxon>
        <taxon>Nematoda</taxon>
        <taxon>Chromadorea</taxon>
        <taxon>Rhabditida</taxon>
        <taxon>Spirurina</taxon>
        <taxon>Spiruromorpha</taxon>
        <taxon>Filarioidea</taxon>
        <taxon>Onchocercidae</taxon>
        <taxon>Wuchereria</taxon>
    </lineage>
</organism>
<name>J9F5Z0_WUCBA</name>
<sequence length="191" mass="22113">MNLAINHPKMQETSITPIDFNLQTSEQFNEMAYLEDELKETKLALARAYQHIRQLKANERMQMLNAMDEVMIPSDISGPLTLLSMHVSKKDELDELYRRAESILADSRFYQIPYIADISQPKLKQQLEKRKYLENVSHINQRIAHKEERIVEIHQLKGVHSVAYKNAFQSLFGNLTAQQKRTESMGIAVAV</sequence>
<evidence type="ECO:0000313" key="2">
    <source>
        <dbReference type="Proteomes" id="UP000004810"/>
    </source>
</evidence>
<dbReference type="AlphaFoldDB" id="J9F5Z0"/>
<dbReference type="EMBL" id="ADBV01001396">
    <property type="protein sequence ID" value="EJW84922.1"/>
    <property type="molecule type" value="Genomic_DNA"/>
</dbReference>
<accession>J9F5Z0</accession>
<dbReference type="Proteomes" id="UP000004810">
    <property type="component" value="Unassembled WGS sequence"/>
</dbReference>
<reference evidence="2" key="1">
    <citation type="submission" date="2012-08" db="EMBL/GenBank/DDBJ databases">
        <title>The Genome Sequence of Wuchereria bancrofti.</title>
        <authorList>
            <person name="Nutman T.B."/>
            <person name="Fink D.L."/>
            <person name="Russ C."/>
            <person name="Young S."/>
            <person name="Zeng Q."/>
            <person name="Koehrsen M."/>
            <person name="Alvarado L."/>
            <person name="Berlin A."/>
            <person name="Chapman S.B."/>
            <person name="Chen Z."/>
            <person name="Freedman E."/>
            <person name="Gellesch M."/>
            <person name="Goldberg J."/>
            <person name="Griggs A."/>
            <person name="Gujja S."/>
            <person name="Heilman E.R."/>
            <person name="Heiman D."/>
            <person name="Hepburn T."/>
            <person name="Howarth C."/>
            <person name="Jen D."/>
            <person name="Larson L."/>
            <person name="Lewis B."/>
            <person name="Mehta T."/>
            <person name="Park D."/>
            <person name="Pearson M."/>
            <person name="Roberts A."/>
            <person name="Saif S."/>
            <person name="Shea T."/>
            <person name="Shenoy N."/>
            <person name="Sisk P."/>
            <person name="Stolte C."/>
            <person name="Sykes S."/>
            <person name="Walk T."/>
            <person name="White J."/>
            <person name="Yandava C."/>
            <person name="Haas B."/>
            <person name="Henn M.R."/>
            <person name="Nusbaum C."/>
            <person name="Birren B."/>
        </authorList>
    </citation>
    <scope>NUCLEOTIDE SEQUENCE [LARGE SCALE GENOMIC DNA]</scope>
    <source>
        <strain evidence="2">NA</strain>
    </source>
</reference>
<proteinExistence type="predicted"/>
<protein>
    <submittedName>
        <fullName evidence="1">Uncharacterized protein</fullName>
    </submittedName>
</protein>
<gene>
    <name evidence="1" type="ORF">WUBG_04166</name>
</gene>
<evidence type="ECO:0000313" key="1">
    <source>
        <dbReference type="EMBL" id="EJW84922.1"/>
    </source>
</evidence>